<evidence type="ECO:0000313" key="1">
    <source>
        <dbReference type="EMBL" id="ARF08821.1"/>
    </source>
</evidence>
<organism evidence="1">
    <name type="scientific">Catovirus CTV1</name>
    <dbReference type="NCBI Taxonomy" id="1977631"/>
    <lineage>
        <taxon>Viruses</taxon>
        <taxon>Varidnaviria</taxon>
        <taxon>Bamfordvirae</taxon>
        <taxon>Nucleocytoviricota</taxon>
        <taxon>Megaviricetes</taxon>
        <taxon>Imitervirales</taxon>
        <taxon>Mimiviridae</taxon>
        <taxon>Klosneuvirinae</taxon>
        <taxon>Catovirus</taxon>
    </lineage>
</organism>
<dbReference type="EMBL" id="KY684083">
    <property type="protein sequence ID" value="ARF08821.1"/>
    <property type="molecule type" value="Genomic_DNA"/>
</dbReference>
<proteinExistence type="predicted"/>
<name>A0A1V0SAW0_9VIRU</name>
<reference evidence="1" key="1">
    <citation type="journal article" date="2017" name="Science">
        <title>Giant viruses with an expanded complement of translation system components.</title>
        <authorList>
            <person name="Schulz F."/>
            <person name="Yutin N."/>
            <person name="Ivanova N.N."/>
            <person name="Ortega D.R."/>
            <person name="Lee T.K."/>
            <person name="Vierheilig J."/>
            <person name="Daims H."/>
            <person name="Horn M."/>
            <person name="Wagner M."/>
            <person name="Jensen G.J."/>
            <person name="Kyrpides N.C."/>
            <person name="Koonin E.V."/>
            <person name="Woyke T."/>
        </authorList>
    </citation>
    <scope>NUCLEOTIDE SEQUENCE</scope>
    <source>
        <strain evidence="1">CTV1</strain>
    </source>
</reference>
<accession>A0A1V0SAW0</accession>
<sequence length="259" mass="29915">MSTVSTKTSNSPHWDKIFKRANKHKKNSFSLLTQTSLNSCSSNVTKDNDSTCDLNFSKLQILKNENNNFIKNTETIIKLAEETYSESLSEFSDLRSRLTDFNDNLKTQEENEELYDQFKKEYDDILDAFYQKLIIILKKRDYNNGEKISALFEICQGNIERKISLSYIASGGVVMNDCIAKIDNVLLENKENKIIFVIGKRKFKIKKSGGIKEFTFEKMIDKITKIISKLLEIEKEVEKNIKILSYAEDTIQAVKNNLN</sequence>
<protein>
    <submittedName>
        <fullName evidence="1">Uncharacterized protein</fullName>
    </submittedName>
</protein>
<gene>
    <name evidence="1" type="ORF">Catovirus_1_871</name>
</gene>